<protein>
    <submittedName>
        <fullName evidence="2">PF11222 family protein</fullName>
    </submittedName>
</protein>
<keyword evidence="3" id="KW-1185">Reference proteome</keyword>
<accession>U2Q224</accession>
<dbReference type="RefSeq" id="WP_021798789.1">
    <property type="nucleotide sequence ID" value="NZ_ACVN02000315.1"/>
</dbReference>
<evidence type="ECO:0000256" key="1">
    <source>
        <dbReference type="SAM" id="Phobius"/>
    </source>
</evidence>
<name>U2Q224_9ACTN</name>
<evidence type="ECO:0000313" key="2">
    <source>
        <dbReference type="EMBL" id="ERK50064.1"/>
    </source>
</evidence>
<reference evidence="2" key="1">
    <citation type="submission" date="2013-08" db="EMBL/GenBank/DDBJ databases">
        <authorList>
            <person name="Durkin A.S."/>
            <person name="Haft D.R."/>
            <person name="McCorrison J."/>
            <person name="Torralba M."/>
            <person name="Gillis M."/>
            <person name="Haft D.H."/>
            <person name="Methe B."/>
            <person name="Sutton G."/>
            <person name="Nelson K.E."/>
        </authorList>
    </citation>
    <scope>NUCLEOTIDE SEQUENCE [LARGE SCALE GENOMIC DNA]</scope>
    <source>
        <strain evidence="2">F0233</strain>
    </source>
</reference>
<keyword evidence="1" id="KW-0472">Membrane</keyword>
<dbReference type="EMBL" id="ACVN02000315">
    <property type="protein sequence ID" value="ERK50064.1"/>
    <property type="molecule type" value="Genomic_DNA"/>
</dbReference>
<organism evidence="2 3">
    <name type="scientific">Propionibacterium acidifaciens F0233</name>
    <dbReference type="NCBI Taxonomy" id="553198"/>
    <lineage>
        <taxon>Bacteria</taxon>
        <taxon>Bacillati</taxon>
        <taxon>Actinomycetota</taxon>
        <taxon>Actinomycetes</taxon>
        <taxon>Propionibacteriales</taxon>
        <taxon>Propionibacteriaceae</taxon>
        <taxon>Propionibacterium</taxon>
    </lineage>
</organism>
<feature type="transmembrane region" description="Helical" evidence="1">
    <location>
        <begin position="34"/>
        <end position="51"/>
    </location>
</feature>
<keyword evidence="1" id="KW-0812">Transmembrane</keyword>
<comment type="caution">
    <text evidence="2">The sequence shown here is derived from an EMBL/GenBank/DDBJ whole genome shotgun (WGS) entry which is preliminary data.</text>
</comment>
<dbReference type="Pfam" id="PF11222">
    <property type="entry name" value="DUF3017"/>
    <property type="match status" value="1"/>
</dbReference>
<dbReference type="AlphaFoldDB" id="U2Q224"/>
<proteinExistence type="predicted"/>
<dbReference type="InterPro" id="IPR021385">
    <property type="entry name" value="DUF3017"/>
</dbReference>
<dbReference type="Proteomes" id="UP000017052">
    <property type="component" value="Unassembled WGS sequence"/>
</dbReference>
<gene>
    <name evidence="2" type="ORF">HMPREF0682_2439</name>
</gene>
<evidence type="ECO:0000313" key="3">
    <source>
        <dbReference type="Proteomes" id="UP000017052"/>
    </source>
</evidence>
<sequence length="87" mass="9299">MGARRFQAPSCAVLLLFAAGMAIAGTGHWRRGAFVMGAAALAGGVIRWVLPQQWAGMLAVRRRWFDVLLMLGAGAVIWLVALVVPPQ</sequence>
<feature type="transmembrane region" description="Helical" evidence="1">
    <location>
        <begin position="63"/>
        <end position="84"/>
    </location>
</feature>
<keyword evidence="1" id="KW-1133">Transmembrane helix</keyword>